<dbReference type="InterPro" id="IPR019734">
    <property type="entry name" value="TPR_rpt"/>
</dbReference>
<protein>
    <recommendedName>
        <fullName evidence="4">Factor VIII intron 22 protein</fullName>
    </recommendedName>
</protein>
<dbReference type="PROSITE" id="PS50005">
    <property type="entry name" value="TPR"/>
    <property type="match status" value="1"/>
</dbReference>
<dbReference type="PANTHER" id="PTHR16797:SF4">
    <property type="entry name" value="40-KDA HUNTINGTIN-ASSOCIATED PROTEIN"/>
    <property type="match status" value="1"/>
</dbReference>
<evidence type="ECO:0000313" key="2">
    <source>
        <dbReference type="EMBL" id="KAK3090450.1"/>
    </source>
</evidence>
<sequence length="375" mass="41535">MCENEDVAHLRLDGYRNVYVRKRTLDLKIGNSALHLRVQLHMCIQGNAFNVPPHETISSATAAEGSTQTVLIPSEPENRRFLKRPNISEGIEQYSALAKSLKEQECPQYAAFCCLAQARCEHTLANAAGEAQALTDAARSFMEAEQTNIELRCPSFEEHLTAAINCYSHAIRVHIENNNVALAAALCIELGNALKKIGKSGEAMSHFQRAAELQSQSPLDCLQSLGAVTSCKIETKDYDGALSVLTEMAYLAQERGGSSITGKPVGAYLDVLHRCEVSRVLLLMLLQPTPQRIRPEHAQTLEKYTWETSEDSFTVSFLGEDLFLMLQSVVMACQSNDLPSLRALQPELWPFLSPEQNHLLFLIIRELDHPSGEGV</sequence>
<dbReference type="SUPFAM" id="SSF48452">
    <property type="entry name" value="TPR-like"/>
    <property type="match status" value="1"/>
</dbReference>
<dbReference type="AlphaFoldDB" id="A0AA88XXU6"/>
<dbReference type="PANTHER" id="PTHR16797">
    <property type="entry name" value="FACTOR VIII-ASSOCIATED GENE 1"/>
    <property type="match status" value="1"/>
</dbReference>
<evidence type="ECO:0000313" key="3">
    <source>
        <dbReference type="Proteomes" id="UP001186944"/>
    </source>
</evidence>
<evidence type="ECO:0008006" key="4">
    <source>
        <dbReference type="Google" id="ProtNLM"/>
    </source>
</evidence>
<organism evidence="2 3">
    <name type="scientific">Pinctada imbricata</name>
    <name type="common">Atlantic pearl-oyster</name>
    <name type="synonym">Pinctada martensii</name>
    <dbReference type="NCBI Taxonomy" id="66713"/>
    <lineage>
        <taxon>Eukaryota</taxon>
        <taxon>Metazoa</taxon>
        <taxon>Spiralia</taxon>
        <taxon>Lophotrochozoa</taxon>
        <taxon>Mollusca</taxon>
        <taxon>Bivalvia</taxon>
        <taxon>Autobranchia</taxon>
        <taxon>Pteriomorphia</taxon>
        <taxon>Pterioida</taxon>
        <taxon>Pterioidea</taxon>
        <taxon>Pteriidae</taxon>
        <taxon>Pinctada</taxon>
    </lineage>
</organism>
<accession>A0AA88XXU6</accession>
<proteinExistence type="predicted"/>
<evidence type="ECO:0000256" key="1">
    <source>
        <dbReference type="PROSITE-ProRule" id="PRU00339"/>
    </source>
</evidence>
<dbReference type="EMBL" id="VSWD01000010">
    <property type="protein sequence ID" value="KAK3090450.1"/>
    <property type="molecule type" value="Genomic_DNA"/>
</dbReference>
<dbReference type="Proteomes" id="UP001186944">
    <property type="component" value="Unassembled WGS sequence"/>
</dbReference>
<dbReference type="InterPro" id="IPR039494">
    <property type="entry name" value="F8A"/>
</dbReference>
<dbReference type="InterPro" id="IPR011990">
    <property type="entry name" value="TPR-like_helical_dom_sf"/>
</dbReference>
<keyword evidence="3" id="KW-1185">Reference proteome</keyword>
<dbReference type="GO" id="GO:0099518">
    <property type="term" value="P:vesicle cytoskeletal trafficking"/>
    <property type="evidence" value="ECO:0007669"/>
    <property type="project" value="TreeGrafter"/>
</dbReference>
<dbReference type="GO" id="GO:0005769">
    <property type="term" value="C:early endosome"/>
    <property type="evidence" value="ECO:0007669"/>
    <property type="project" value="TreeGrafter"/>
</dbReference>
<name>A0AA88XXU6_PINIB</name>
<feature type="repeat" description="TPR" evidence="1">
    <location>
        <begin position="184"/>
        <end position="217"/>
    </location>
</feature>
<dbReference type="Pfam" id="PF14938">
    <property type="entry name" value="SNAP"/>
    <property type="match status" value="1"/>
</dbReference>
<reference evidence="2" key="1">
    <citation type="submission" date="2019-08" db="EMBL/GenBank/DDBJ databases">
        <title>The improved chromosome-level genome for the pearl oyster Pinctada fucata martensii using PacBio sequencing and Hi-C.</title>
        <authorList>
            <person name="Zheng Z."/>
        </authorList>
    </citation>
    <scope>NUCLEOTIDE SEQUENCE</scope>
    <source>
        <strain evidence="2">ZZ-2019</strain>
        <tissue evidence="2">Adductor muscle</tissue>
    </source>
</reference>
<comment type="caution">
    <text evidence="2">The sequence shown here is derived from an EMBL/GenBank/DDBJ whole genome shotgun (WGS) entry which is preliminary data.</text>
</comment>
<keyword evidence="1" id="KW-0802">TPR repeat</keyword>
<gene>
    <name evidence="2" type="ORF">FSP39_011960</name>
</gene>
<dbReference type="Gene3D" id="1.25.40.10">
    <property type="entry name" value="Tetratricopeptide repeat domain"/>
    <property type="match status" value="1"/>
</dbReference>